<reference evidence="2 3" key="3">
    <citation type="journal article" date="2010" name="Sequencing">
        <title>Complete Genome Sequence of Rothia mucilaginosa DY-18: A Clinical Isolate with Dense Meshwork-Like Structures from a Persistent Apical Periodontitis Lesion.</title>
        <authorList>
            <person name="Yamane K."/>
            <person name="Nambu T."/>
            <person name="Yamanaka T."/>
            <person name="Mashimo C."/>
            <person name="Sugimori C."/>
            <person name="Leung K.-P."/>
            <person name="Fukushima H."/>
        </authorList>
    </citation>
    <scope>NUCLEOTIDE SEQUENCE [LARGE SCALE GENOMIC DNA]</scope>
    <source>
        <strain evidence="2 3">DY-18</strain>
    </source>
</reference>
<dbReference type="AlphaFoldDB" id="D2NRG9"/>
<dbReference type="Proteomes" id="UP000001883">
    <property type="component" value="Chromosome"/>
</dbReference>
<evidence type="ECO:0000313" key="2">
    <source>
        <dbReference type="EMBL" id="BAI64245.1"/>
    </source>
</evidence>
<evidence type="ECO:0000256" key="1">
    <source>
        <dbReference type="SAM" id="MobiDB-lite"/>
    </source>
</evidence>
<proteinExistence type="predicted"/>
<dbReference type="KEGG" id="rmu:RMDY18_04130"/>
<accession>D2NRG9</accession>
<gene>
    <name evidence="2" type="ordered locus">RMDY18_04130</name>
</gene>
<reference evidence="3" key="1">
    <citation type="submission" date="2009-07" db="EMBL/GenBank/DDBJ databases">
        <title>Complete genome sequence of Rothia mucilaginosa DJ.</title>
        <authorList>
            <person name="Yamane K."/>
            <person name="Nambu T."/>
            <person name="Mashimo C."/>
            <person name="Sugimori C."/>
            <person name="Yamanaka T."/>
            <person name="Leung K."/>
            <person name="Fukushima H."/>
        </authorList>
    </citation>
    <scope>NUCLEOTIDE SEQUENCE [LARGE SCALE GENOMIC DNA]</scope>
    <source>
        <strain evidence="3">DY-18</strain>
    </source>
</reference>
<keyword evidence="3" id="KW-1185">Reference proteome</keyword>
<protein>
    <submittedName>
        <fullName evidence="2">Uncharacterized protein</fullName>
    </submittedName>
</protein>
<sequence length="340" mass="37479">MLVQSRAYSLHRDNTRVITLSYLQNQGIAGLQVRILGRQNLRGTLKQVLTQNIHHPGQHRAVRAQQRGRILIEQGRHGTGNTRRVTLSARLRQGLLLLHRHTIIHRVRGHSLNATQPRGRNNAARSPRRKETARSQCLALAGRRKRTVILSGRPVRTRLSLRVAGNENRAGAQRIRLSQGFQRFQRRQVIMIGQQSASHVSGYPAQLIHFTLISQGAGTIGQLSSPVENILRAATHRVGCHRQGYAQNNLQADLFANLANSGLCQGLARILLALRPGPIVIAGAVNDQDLKRTIAHAPNQCARSNNIRSVCGGTVNAVDRVKTSCRVVDGGGIQRCHISL</sequence>
<name>D2NRG9_ROTMD</name>
<evidence type="ECO:0000313" key="3">
    <source>
        <dbReference type="Proteomes" id="UP000001883"/>
    </source>
</evidence>
<dbReference type="HOGENOM" id="CLU_816076_0_0_11"/>
<dbReference type="EMBL" id="AP011540">
    <property type="protein sequence ID" value="BAI64245.1"/>
    <property type="molecule type" value="Genomic_DNA"/>
</dbReference>
<organism evidence="2 3">
    <name type="scientific">Rothia mucilaginosa (strain DY-18)</name>
    <name type="common">Stomatococcus mucilaginosus</name>
    <dbReference type="NCBI Taxonomy" id="680646"/>
    <lineage>
        <taxon>Bacteria</taxon>
        <taxon>Bacillati</taxon>
        <taxon>Actinomycetota</taxon>
        <taxon>Actinomycetes</taxon>
        <taxon>Micrococcales</taxon>
        <taxon>Micrococcaceae</taxon>
        <taxon>Rothia</taxon>
    </lineage>
</organism>
<reference evidence="2 3" key="2">
    <citation type="journal article" date="2010" name="J Osaka Dent Univ">
        <title>Isolation and identification of Rothia mucilaginosa from persistent apical periodontitis lesions.</title>
        <authorList>
            <person name="Yamane K."/>
            <person name="Yoshida M."/>
            <person name="Fujihira T."/>
            <person name="Baba T."/>
            <person name="Tsuji N."/>
            <person name="Hayashi H."/>
            <person name="Sugimori C."/>
            <person name="Yamanaka T."/>
            <person name="Mashimo C."/>
            <person name="Nambu T."/>
            <person name="Kawai H."/>
            <person name="Fukushima H."/>
        </authorList>
    </citation>
    <scope>NUCLEOTIDE SEQUENCE [LARGE SCALE GENOMIC DNA]</scope>
    <source>
        <strain evidence="2 3">DY-18</strain>
    </source>
</reference>
<dbReference type="STRING" id="680646.RMDY18_04130"/>
<feature type="region of interest" description="Disordered" evidence="1">
    <location>
        <begin position="113"/>
        <end position="133"/>
    </location>
</feature>